<dbReference type="Proteomes" id="UP001500305">
    <property type="component" value="Unassembled WGS sequence"/>
</dbReference>
<evidence type="ECO:0000256" key="1">
    <source>
        <dbReference type="SAM" id="MobiDB-lite"/>
    </source>
</evidence>
<name>A0ABP5RS19_9ACTN</name>
<organism evidence="2 3">
    <name type="scientific">Kitasatospora cystarginea</name>
    <dbReference type="NCBI Taxonomy" id="58350"/>
    <lineage>
        <taxon>Bacteria</taxon>
        <taxon>Bacillati</taxon>
        <taxon>Actinomycetota</taxon>
        <taxon>Actinomycetes</taxon>
        <taxon>Kitasatosporales</taxon>
        <taxon>Streptomycetaceae</taxon>
        <taxon>Kitasatospora</taxon>
    </lineage>
</organism>
<dbReference type="EMBL" id="BAAATR010000046">
    <property type="protein sequence ID" value="GAA2273079.1"/>
    <property type="molecule type" value="Genomic_DNA"/>
</dbReference>
<reference evidence="3" key="1">
    <citation type="journal article" date="2019" name="Int. J. Syst. Evol. Microbiol.">
        <title>The Global Catalogue of Microorganisms (GCM) 10K type strain sequencing project: providing services to taxonomists for standard genome sequencing and annotation.</title>
        <authorList>
            <consortium name="The Broad Institute Genomics Platform"/>
            <consortium name="The Broad Institute Genome Sequencing Center for Infectious Disease"/>
            <person name="Wu L."/>
            <person name="Ma J."/>
        </authorList>
    </citation>
    <scope>NUCLEOTIDE SEQUENCE [LARGE SCALE GENOMIC DNA]</scope>
    <source>
        <strain evidence="3">JCM 7356</strain>
    </source>
</reference>
<feature type="region of interest" description="Disordered" evidence="1">
    <location>
        <begin position="1"/>
        <end position="117"/>
    </location>
</feature>
<evidence type="ECO:0000313" key="2">
    <source>
        <dbReference type="EMBL" id="GAA2273079.1"/>
    </source>
</evidence>
<feature type="compositionally biased region" description="Low complexity" evidence="1">
    <location>
        <begin position="57"/>
        <end position="67"/>
    </location>
</feature>
<gene>
    <name evidence="2" type="ORF">GCM10010430_68800</name>
</gene>
<keyword evidence="3" id="KW-1185">Reference proteome</keyword>
<proteinExistence type="predicted"/>
<sequence>MASIVTSVSCSIGPSFEGTTGFGRRGNRILGEAPRSEAAGPNAQAPPFGSGQGLAGAGRQARLRPAASAGGEESRPGRYYYRPHPMTCSGRKPGARAELAQNRTLMKAPTSRKPTRW</sequence>
<accession>A0ABP5RS19</accession>
<evidence type="ECO:0000313" key="3">
    <source>
        <dbReference type="Proteomes" id="UP001500305"/>
    </source>
</evidence>
<protein>
    <submittedName>
        <fullName evidence="2">Uncharacterized protein</fullName>
    </submittedName>
</protein>
<comment type="caution">
    <text evidence="2">The sequence shown here is derived from an EMBL/GenBank/DDBJ whole genome shotgun (WGS) entry which is preliminary data.</text>
</comment>
<feature type="compositionally biased region" description="Polar residues" evidence="1">
    <location>
        <begin position="1"/>
        <end position="12"/>
    </location>
</feature>